<dbReference type="EMBL" id="CP011390">
    <property type="protein sequence ID" value="ANE50826.1"/>
    <property type="molecule type" value="Genomic_DNA"/>
</dbReference>
<dbReference type="Proteomes" id="UP000077177">
    <property type="component" value="Chromosome"/>
</dbReference>
<evidence type="ECO:0000313" key="1">
    <source>
        <dbReference type="EMBL" id="ANE50826.1"/>
    </source>
</evidence>
<dbReference type="OrthoDB" id="676226at2"/>
<dbReference type="STRING" id="1492898.SY85_10225"/>
<reference evidence="2" key="1">
    <citation type="submission" date="2015-01" db="EMBL/GenBank/DDBJ databases">
        <title>Flavisolibacter sp./LCS9/ whole genome sequencing.</title>
        <authorList>
            <person name="Kim M.K."/>
            <person name="Srinivasan S."/>
            <person name="Lee J.-J."/>
        </authorList>
    </citation>
    <scope>NUCLEOTIDE SEQUENCE [LARGE SCALE GENOMIC DNA]</scope>
    <source>
        <strain evidence="2">LCS9</strain>
    </source>
</reference>
<organism evidence="1 2">
    <name type="scientific">Flavisolibacter tropicus</name>
    <dbReference type="NCBI Taxonomy" id="1492898"/>
    <lineage>
        <taxon>Bacteria</taxon>
        <taxon>Pseudomonadati</taxon>
        <taxon>Bacteroidota</taxon>
        <taxon>Chitinophagia</taxon>
        <taxon>Chitinophagales</taxon>
        <taxon>Chitinophagaceae</taxon>
        <taxon>Flavisolibacter</taxon>
    </lineage>
</organism>
<dbReference type="KEGG" id="fla:SY85_10225"/>
<dbReference type="AlphaFoldDB" id="A0A172TV14"/>
<proteinExistence type="predicted"/>
<protein>
    <submittedName>
        <fullName evidence="1">Uncharacterized protein</fullName>
    </submittedName>
</protein>
<keyword evidence="2" id="KW-1185">Reference proteome</keyword>
<reference evidence="1 2" key="2">
    <citation type="journal article" date="2016" name="Int. J. Syst. Evol. Microbiol.">
        <title>Flavisolibacter tropicus sp. nov., isolated from tropical soil.</title>
        <authorList>
            <person name="Lee J.J."/>
            <person name="Kang M.S."/>
            <person name="Kim G.S."/>
            <person name="Lee C.S."/>
            <person name="Lim S."/>
            <person name="Lee J."/>
            <person name="Roh S.H."/>
            <person name="Kang H."/>
            <person name="Ha J.M."/>
            <person name="Bae S."/>
            <person name="Jung H.Y."/>
            <person name="Kim M.K."/>
        </authorList>
    </citation>
    <scope>NUCLEOTIDE SEQUENCE [LARGE SCALE GENOMIC DNA]</scope>
    <source>
        <strain evidence="1 2">LCS9</strain>
    </source>
</reference>
<name>A0A172TV14_9BACT</name>
<evidence type="ECO:0000313" key="2">
    <source>
        <dbReference type="Proteomes" id="UP000077177"/>
    </source>
</evidence>
<sequence length="82" mass="9309">MELKAVVMYKGEPAHYSITSEKRGIFNARLLKYEGKNAKTPPESILIVRGIRHWTGSYNEPHVIEELGRAIEERNRTGDPAS</sequence>
<accession>A0A172TV14</accession>
<gene>
    <name evidence="1" type="ORF">SY85_10225</name>
</gene>
<dbReference type="RefSeq" id="WP_066404190.1">
    <property type="nucleotide sequence ID" value="NZ_CP011390.1"/>
</dbReference>